<name>A0A0M8P6R4_9EURO</name>
<evidence type="ECO:0000313" key="1">
    <source>
        <dbReference type="EMBL" id="KOS41540.1"/>
    </source>
</evidence>
<sequence>MQFNGEAVIVVKGNDDIVSRLVRLVSSGHDDIVSSRLVGIDVHLRWDILLPAVTKCVYSGALNYAHTEEYTRSGTTISILVLSKQPVELDYYYVGGEQRKNY</sequence>
<proteinExistence type="predicted"/>
<reference evidence="1 2" key="1">
    <citation type="submission" date="2015-08" db="EMBL/GenBank/DDBJ databases">
        <title>Genome sequencing of Penicillium nordicum.</title>
        <authorList>
            <person name="Nguyen H.D."/>
            <person name="Seifert K.A."/>
        </authorList>
    </citation>
    <scope>NUCLEOTIDE SEQUENCE [LARGE SCALE GENOMIC DNA]</scope>
    <source>
        <strain evidence="1 2">DAOMC 185683</strain>
    </source>
</reference>
<comment type="caution">
    <text evidence="1">The sequence shown here is derived from an EMBL/GenBank/DDBJ whole genome shotgun (WGS) entry which is preliminary data.</text>
</comment>
<accession>A0A0M8P6R4</accession>
<dbReference type="AlphaFoldDB" id="A0A0M8P6R4"/>
<protein>
    <submittedName>
        <fullName evidence="1">Uncharacterized protein</fullName>
    </submittedName>
</protein>
<dbReference type="Proteomes" id="UP000037696">
    <property type="component" value="Unassembled WGS sequence"/>
</dbReference>
<organism evidence="1 2">
    <name type="scientific">Penicillium nordicum</name>
    <dbReference type="NCBI Taxonomy" id="229535"/>
    <lineage>
        <taxon>Eukaryota</taxon>
        <taxon>Fungi</taxon>
        <taxon>Dikarya</taxon>
        <taxon>Ascomycota</taxon>
        <taxon>Pezizomycotina</taxon>
        <taxon>Eurotiomycetes</taxon>
        <taxon>Eurotiomycetidae</taxon>
        <taxon>Eurotiales</taxon>
        <taxon>Aspergillaceae</taxon>
        <taxon>Penicillium</taxon>
    </lineage>
</organism>
<dbReference type="EMBL" id="LHQQ01000129">
    <property type="protein sequence ID" value="KOS41540.1"/>
    <property type="molecule type" value="Genomic_DNA"/>
</dbReference>
<evidence type="ECO:0000313" key="2">
    <source>
        <dbReference type="Proteomes" id="UP000037696"/>
    </source>
</evidence>
<gene>
    <name evidence="1" type="ORF">ACN38_g7592</name>
</gene>
<keyword evidence="2" id="KW-1185">Reference proteome</keyword>